<organism evidence="1 2">
    <name type="scientific">Cytospora mali</name>
    <name type="common">Apple Valsa canker fungus</name>
    <name type="synonym">Valsa mali</name>
    <dbReference type="NCBI Taxonomy" id="578113"/>
    <lineage>
        <taxon>Eukaryota</taxon>
        <taxon>Fungi</taxon>
        <taxon>Dikarya</taxon>
        <taxon>Ascomycota</taxon>
        <taxon>Pezizomycotina</taxon>
        <taxon>Sordariomycetes</taxon>
        <taxon>Sordariomycetidae</taxon>
        <taxon>Diaporthales</taxon>
        <taxon>Cytosporaceae</taxon>
        <taxon>Cytospora</taxon>
    </lineage>
</organism>
<evidence type="ECO:0000313" key="2">
    <source>
        <dbReference type="Proteomes" id="UP000078576"/>
    </source>
</evidence>
<dbReference type="InterPro" id="IPR052895">
    <property type="entry name" value="HetReg/Transcr_Mod"/>
</dbReference>
<dbReference type="Proteomes" id="UP000078576">
    <property type="component" value="Unassembled WGS sequence"/>
</dbReference>
<gene>
    <name evidence="1" type="ORF">VP1G_11337</name>
</gene>
<dbReference type="OrthoDB" id="3548654at2759"/>
<protein>
    <recommendedName>
        <fullName evidence="3">Heterokaryon incompatibility domain-containing protein</fullName>
    </recommendedName>
</protein>
<accession>A0A194VBG8</accession>
<dbReference type="AlphaFoldDB" id="A0A194VBG8"/>
<dbReference type="PANTHER" id="PTHR24148:SF73">
    <property type="entry name" value="HET DOMAIN PROTEIN (AFU_ORTHOLOGUE AFUA_8G01020)"/>
    <property type="match status" value="1"/>
</dbReference>
<keyword evidence="2" id="KW-1185">Reference proteome</keyword>
<proteinExistence type="predicted"/>
<dbReference type="PANTHER" id="PTHR24148">
    <property type="entry name" value="ANKYRIN REPEAT DOMAIN-CONTAINING PROTEIN 39 HOMOLOG-RELATED"/>
    <property type="match status" value="1"/>
</dbReference>
<dbReference type="Pfam" id="PF26639">
    <property type="entry name" value="Het-6_barrel"/>
    <property type="match status" value="1"/>
</dbReference>
<evidence type="ECO:0008006" key="3">
    <source>
        <dbReference type="Google" id="ProtNLM"/>
    </source>
</evidence>
<sequence>MLEAVVSLFERDYWDRLWVVQEVFNAKQIIVYCGSTKLPWNIYRSASKFFKINKQYLESSTLDRPVAGNRTVVPQKQLRCPQVLAYEGPGSLFDRQKLEFHDADRARRTKLLEDFCLTISLGHGSTKGQDSNKWMKICHDDFATLINYRLPELALDHELASHITSNLSVSDYYDRRRFLQDDFSSRMMGRCFCITSEDLMGLGSGFMTNDDIVVVPVGCSTPIILRQEGDEFRYVGDVFIRGYMYGKAVYDYKDGKRPLRQYVLH</sequence>
<dbReference type="EMBL" id="KN714774">
    <property type="protein sequence ID" value="KUI61362.1"/>
    <property type="molecule type" value="Genomic_DNA"/>
</dbReference>
<name>A0A194VBG8_CYTMA</name>
<dbReference type="STRING" id="694573.A0A194VBG8"/>
<evidence type="ECO:0000313" key="1">
    <source>
        <dbReference type="EMBL" id="KUI61362.1"/>
    </source>
</evidence>
<reference evidence="2" key="1">
    <citation type="submission" date="2014-12" db="EMBL/GenBank/DDBJ databases">
        <title>Genome Sequence of Valsa Canker Pathogens Uncovers a Specific Adaption of Colonization on Woody Bark.</title>
        <authorList>
            <person name="Yin Z."/>
            <person name="Liu H."/>
            <person name="Gao X."/>
            <person name="Li Z."/>
            <person name="Song N."/>
            <person name="Ke X."/>
            <person name="Dai Q."/>
            <person name="Wu Y."/>
            <person name="Sun Y."/>
            <person name="Xu J.-R."/>
            <person name="Kang Z.K."/>
            <person name="Wang L."/>
            <person name="Huang L."/>
        </authorList>
    </citation>
    <scope>NUCLEOTIDE SEQUENCE [LARGE SCALE GENOMIC DNA]</scope>
    <source>
        <strain evidence="2">SXYL134</strain>
    </source>
</reference>